<keyword evidence="4" id="KW-0975">Bacterial flagellum</keyword>
<dbReference type="InterPro" id="IPR001029">
    <property type="entry name" value="Flagellin_N"/>
</dbReference>
<sequence length="311" mass="33281">MRISSTTLYQSGVNNMSNLQAQLVQVNTQIDYQKRVVTPSDDPVAASRIELLNTSSGQNTQYKANTQAVDSWLSYSDTSLKSAIDLMGSLKSQAIYAGSGALSTTQLQAIQKTVKEGLSELVGYGNATDGNGSYLFSGNQINTAPFALDLSNNPPTIAYNGDDGQRSVQVSASRIMAISDPGNMVFGSLASGGSPTAAFDSVINLYNLLGQNPKPANFPTQINNIINQMSDATQQMNIGLASVGAREQENSNLQNMSDNLNLQYNSGISSLQDLDMAQAISQFTLTQTSLQYTQKTYAQVAQLSLFNYISG</sequence>
<dbReference type="Pfam" id="PF00669">
    <property type="entry name" value="Flagellin_N"/>
    <property type="match status" value="1"/>
</dbReference>
<comment type="similarity">
    <text evidence="3">Belongs to the bacterial flagellin family.</text>
</comment>
<feature type="domain" description="Flagellin N-terminal" evidence="5">
    <location>
        <begin position="3"/>
        <end position="140"/>
    </location>
</feature>
<accession>A0ABP2XL52</accession>
<organism evidence="6 7">
    <name type="scientific">Pseudogulbenkiania ferrooxidans EGD-HP2</name>
    <dbReference type="NCBI Taxonomy" id="1388764"/>
    <lineage>
        <taxon>Bacteria</taxon>
        <taxon>Pseudomonadati</taxon>
        <taxon>Pseudomonadota</taxon>
        <taxon>Betaproteobacteria</taxon>
        <taxon>Neisseriales</taxon>
        <taxon>Chromobacteriaceae</taxon>
        <taxon>Pseudogulbenkiania</taxon>
    </lineage>
</organism>
<evidence type="ECO:0000256" key="1">
    <source>
        <dbReference type="ARBA" id="ARBA00004365"/>
    </source>
</evidence>
<name>A0ABP2XL52_9NEIS</name>
<evidence type="ECO:0000256" key="3">
    <source>
        <dbReference type="ARBA" id="ARBA00005709"/>
    </source>
</evidence>
<dbReference type="Proteomes" id="UP000016426">
    <property type="component" value="Unassembled WGS sequence"/>
</dbReference>
<evidence type="ECO:0000256" key="4">
    <source>
        <dbReference type="ARBA" id="ARBA00023143"/>
    </source>
</evidence>
<dbReference type="SUPFAM" id="SSF64518">
    <property type="entry name" value="Phase 1 flagellin"/>
    <property type="match status" value="1"/>
</dbReference>
<comment type="subcellular location">
    <subcellularLocation>
        <location evidence="1">Bacterial flagellum</location>
    </subcellularLocation>
    <subcellularLocation>
        <location evidence="2">Secreted</location>
    </subcellularLocation>
</comment>
<dbReference type="Gene3D" id="1.20.1330.10">
    <property type="entry name" value="f41 fragment of flagellin, N-terminal domain"/>
    <property type="match status" value="1"/>
</dbReference>
<dbReference type="NCBIfam" id="TIGR02550">
    <property type="entry name" value="flagell_flgL"/>
    <property type="match status" value="1"/>
</dbReference>
<keyword evidence="7" id="KW-1185">Reference proteome</keyword>
<protein>
    <recommendedName>
        <fullName evidence="5">Flagellin N-terminal domain-containing protein</fullName>
    </recommendedName>
</protein>
<evidence type="ECO:0000313" key="6">
    <source>
        <dbReference type="EMBL" id="ERE06452.1"/>
    </source>
</evidence>
<dbReference type="InterPro" id="IPR001492">
    <property type="entry name" value="Flagellin"/>
</dbReference>
<dbReference type="PANTHER" id="PTHR42792:SF1">
    <property type="entry name" value="FLAGELLAR HOOK-ASSOCIATED PROTEIN 3"/>
    <property type="match status" value="1"/>
</dbReference>
<evidence type="ECO:0000313" key="7">
    <source>
        <dbReference type="Proteomes" id="UP000016426"/>
    </source>
</evidence>
<dbReference type="InterPro" id="IPR013384">
    <property type="entry name" value="Flagell_FlgL"/>
</dbReference>
<reference evidence="6 7" key="1">
    <citation type="journal article" date="2013" name="Genome Announc.">
        <title>Genome Sequence of the Pigment-Producing Bacterium Pseudogulbenkiania ferrooxidans, Isolated from Loktak Lake.</title>
        <authorList>
            <person name="Puranik S."/>
            <person name="Talkal R."/>
            <person name="Qureshi A."/>
            <person name="Khardenavis A."/>
            <person name="Kapley A."/>
            <person name="Purohit H.J."/>
        </authorList>
    </citation>
    <scope>NUCLEOTIDE SEQUENCE [LARGE SCALE GENOMIC DNA]</scope>
    <source>
        <strain evidence="6 7">EGD-HP2</strain>
    </source>
</reference>
<dbReference type="PANTHER" id="PTHR42792">
    <property type="entry name" value="FLAGELLIN"/>
    <property type="match status" value="1"/>
</dbReference>
<evidence type="ECO:0000259" key="5">
    <source>
        <dbReference type="Pfam" id="PF00669"/>
    </source>
</evidence>
<comment type="caution">
    <text evidence="6">The sequence shown here is derived from an EMBL/GenBank/DDBJ whole genome shotgun (WGS) entry which is preliminary data.</text>
</comment>
<dbReference type="EMBL" id="AVPH01000233">
    <property type="protein sequence ID" value="ERE06452.1"/>
    <property type="molecule type" value="Genomic_DNA"/>
</dbReference>
<gene>
    <name evidence="6" type="ORF">O166_08755</name>
</gene>
<evidence type="ECO:0000256" key="2">
    <source>
        <dbReference type="ARBA" id="ARBA00004613"/>
    </source>
</evidence>
<proteinExistence type="inferred from homology"/>
<dbReference type="RefSeq" id="WP_021477260.1">
    <property type="nucleotide sequence ID" value="NZ_AVPH01000233.1"/>
</dbReference>